<name>A0A8J3KJI1_9ACTN</name>
<keyword evidence="2" id="KW-1003">Cell membrane</keyword>
<feature type="transmembrane region" description="Helical" evidence="6">
    <location>
        <begin position="867"/>
        <end position="888"/>
    </location>
</feature>
<dbReference type="GO" id="GO:0005886">
    <property type="term" value="C:plasma membrane"/>
    <property type="evidence" value="ECO:0007669"/>
    <property type="project" value="UniProtKB-SubCell"/>
</dbReference>
<sequence length="1001" mass="103389">MLRLVLGVLASRRSQVVTLAVLAVLAVAAGTAAPLYASAADRAVVAAELRAATAAERAITFTAEIAAANGYTSQLDSLRGQVAERTDGSGLTEVVGVHADGRVPGVSPVDAPLSMRADVCEHLVLTAGTCPAAAGEVAISEPTAQRLGVSTGGEFAYQANRAPAPVTLHVVAVYDPAGPLAGGDPYWAGRADFTPRPQRAGNPLFVAAPTVAALEASTLIATVDMIAGDETFTSGNLDGLTEVVKPGMGLVGVRIDNGLPRLLQRIEDTREVLRLAAPLGAVQLLVVCWFVLLMAIGYTASERRSELALGLLRGVPPRHRALLALGPTALVLLVAAPFGVLLGWLLVRLLTWATFARAQDVVLDDGALLAAGGTLLVVMISAAIAERRVFSGSLMEGLRQVPTRRRRRVGLVELAVAVVALAAIGQSYASDSQEGGLPLLAPLLLAIVVGLLTARVVRSAATRFGASRLHRGRLAHGLAALQVARRPGADRLVALTVVAVALVGYTVSAWDVAAGAARERAELALGAPRALTVYAQSRTALLTAVAKADPAGAWAMAVTRQDDPDMTLLGVDSTRLAAVALWPDDATVSAADTARLLRAPAGDPVLVAGSGLEFDVRTTEDFDGPLRLTVALVGPDGAPVTGMVEIADGAARRQYRLDLPACAVAPGCRLFWLSFPASPDGFWLHGLRQLGPDRTLLAGPAIGAASRWRPELGAEREVTVLNADDAVSMRYVPSDPRQISTDNRMYVSDAPVPLPVVAAGPPWLAHTGELSEIEPLQALPRPVDLRWVSPVLPGAGTAGALFDLQTADRLSGSRDNAIQLQVWLNDAAPADAVDRLRAAGLVPVRDEAVPERIDRYREQGAGLALRLHLAAAVLSVLLVALAVLVLAATDRRNRSAELAALRMQGLPAGAAARAGRLGNLAMIGIAAPVGALTATAAWAVSGPARQMLTASGGLAPPGPGLPVVAAAVVAATAMLLAAALTAGRSLARATTGRPGTQEGQR</sequence>
<gene>
    <name evidence="8" type="ORF">Cci01nite_71380</name>
</gene>
<dbReference type="Pfam" id="PF02687">
    <property type="entry name" value="FtsX"/>
    <property type="match status" value="1"/>
</dbReference>
<keyword evidence="3 6" id="KW-0812">Transmembrane</keyword>
<evidence type="ECO:0000259" key="7">
    <source>
        <dbReference type="Pfam" id="PF02687"/>
    </source>
</evidence>
<dbReference type="Proteomes" id="UP000659904">
    <property type="component" value="Unassembled WGS sequence"/>
</dbReference>
<comment type="subcellular location">
    <subcellularLocation>
        <location evidence="1">Cell membrane</location>
        <topology evidence="1">Multi-pass membrane protein</topology>
    </subcellularLocation>
</comment>
<evidence type="ECO:0000256" key="4">
    <source>
        <dbReference type="ARBA" id="ARBA00022989"/>
    </source>
</evidence>
<feature type="transmembrane region" description="Helical" evidence="6">
    <location>
        <begin position="367"/>
        <end position="385"/>
    </location>
</feature>
<keyword evidence="9" id="KW-1185">Reference proteome</keyword>
<protein>
    <recommendedName>
        <fullName evidence="7">ABC3 transporter permease C-terminal domain-containing protein</fullName>
    </recommendedName>
</protein>
<dbReference type="InterPro" id="IPR003838">
    <property type="entry name" value="ABC3_permease_C"/>
</dbReference>
<dbReference type="AlphaFoldDB" id="A0A8J3KJI1"/>
<feature type="domain" description="ABC3 transporter permease C-terminal" evidence="7">
    <location>
        <begin position="281"/>
        <end position="384"/>
    </location>
</feature>
<organism evidence="8 9">
    <name type="scientific">Catellatospora citrea</name>
    <dbReference type="NCBI Taxonomy" id="53366"/>
    <lineage>
        <taxon>Bacteria</taxon>
        <taxon>Bacillati</taxon>
        <taxon>Actinomycetota</taxon>
        <taxon>Actinomycetes</taxon>
        <taxon>Micromonosporales</taxon>
        <taxon>Micromonosporaceae</taxon>
        <taxon>Catellatospora</taxon>
    </lineage>
</organism>
<evidence type="ECO:0000256" key="2">
    <source>
        <dbReference type="ARBA" id="ARBA00022475"/>
    </source>
</evidence>
<dbReference type="EMBL" id="BONH01000046">
    <property type="protein sequence ID" value="GIG02045.1"/>
    <property type="molecule type" value="Genomic_DNA"/>
</dbReference>
<feature type="transmembrane region" description="Helical" evidence="6">
    <location>
        <begin position="409"/>
        <end position="429"/>
    </location>
</feature>
<feature type="transmembrane region" description="Helical" evidence="6">
    <location>
        <begin position="321"/>
        <end position="347"/>
    </location>
</feature>
<feature type="transmembrane region" description="Helical" evidence="6">
    <location>
        <begin position="492"/>
        <end position="510"/>
    </location>
</feature>
<evidence type="ECO:0000313" key="8">
    <source>
        <dbReference type="EMBL" id="GIG02045.1"/>
    </source>
</evidence>
<evidence type="ECO:0000256" key="6">
    <source>
        <dbReference type="SAM" id="Phobius"/>
    </source>
</evidence>
<reference evidence="8 9" key="1">
    <citation type="submission" date="2021-01" db="EMBL/GenBank/DDBJ databases">
        <title>Whole genome shotgun sequence of Catellatospora citrea NBRC 14495.</title>
        <authorList>
            <person name="Komaki H."/>
            <person name="Tamura T."/>
        </authorList>
    </citation>
    <scope>NUCLEOTIDE SEQUENCE [LARGE SCALE GENOMIC DNA]</scope>
    <source>
        <strain evidence="8 9">NBRC 14495</strain>
    </source>
</reference>
<comment type="caution">
    <text evidence="8">The sequence shown here is derived from an EMBL/GenBank/DDBJ whole genome shotgun (WGS) entry which is preliminary data.</text>
</comment>
<keyword evidence="4 6" id="KW-1133">Transmembrane helix</keyword>
<feature type="transmembrane region" description="Helical" evidence="6">
    <location>
        <begin position="275"/>
        <end position="300"/>
    </location>
</feature>
<dbReference type="RefSeq" id="WP_120318495.1">
    <property type="nucleotide sequence ID" value="NZ_BONH01000046.1"/>
</dbReference>
<proteinExistence type="predicted"/>
<keyword evidence="5 6" id="KW-0472">Membrane</keyword>
<evidence type="ECO:0000256" key="3">
    <source>
        <dbReference type="ARBA" id="ARBA00022692"/>
    </source>
</evidence>
<evidence type="ECO:0000256" key="5">
    <source>
        <dbReference type="ARBA" id="ARBA00023136"/>
    </source>
</evidence>
<evidence type="ECO:0000313" key="9">
    <source>
        <dbReference type="Proteomes" id="UP000659904"/>
    </source>
</evidence>
<accession>A0A8J3KJI1</accession>
<evidence type="ECO:0000256" key="1">
    <source>
        <dbReference type="ARBA" id="ARBA00004651"/>
    </source>
</evidence>
<feature type="transmembrane region" description="Helical" evidence="6">
    <location>
        <begin position="960"/>
        <end position="983"/>
    </location>
</feature>
<feature type="transmembrane region" description="Helical" evidence="6">
    <location>
        <begin position="435"/>
        <end position="454"/>
    </location>
</feature>
<feature type="transmembrane region" description="Helical" evidence="6">
    <location>
        <begin position="920"/>
        <end position="940"/>
    </location>
</feature>